<evidence type="ECO:0000256" key="1">
    <source>
        <dbReference type="SAM" id="MobiDB-lite"/>
    </source>
</evidence>
<evidence type="ECO:0008006" key="4">
    <source>
        <dbReference type="Google" id="ProtNLM"/>
    </source>
</evidence>
<evidence type="ECO:0000313" key="2">
    <source>
        <dbReference type="EMBL" id="MFF3668073.1"/>
    </source>
</evidence>
<dbReference type="EMBL" id="JBIASD010000013">
    <property type="protein sequence ID" value="MFF3668073.1"/>
    <property type="molecule type" value="Genomic_DNA"/>
</dbReference>
<organism evidence="2 3">
    <name type="scientific">Microtetraspora malaysiensis</name>
    <dbReference type="NCBI Taxonomy" id="161358"/>
    <lineage>
        <taxon>Bacteria</taxon>
        <taxon>Bacillati</taxon>
        <taxon>Actinomycetota</taxon>
        <taxon>Actinomycetes</taxon>
        <taxon>Streptosporangiales</taxon>
        <taxon>Streptosporangiaceae</taxon>
        <taxon>Microtetraspora</taxon>
    </lineage>
</organism>
<dbReference type="RefSeq" id="WP_387413456.1">
    <property type="nucleotide sequence ID" value="NZ_JBIASD010000013.1"/>
</dbReference>
<feature type="compositionally biased region" description="Basic and acidic residues" evidence="1">
    <location>
        <begin position="13"/>
        <end position="26"/>
    </location>
</feature>
<comment type="caution">
    <text evidence="2">The sequence shown here is derived from an EMBL/GenBank/DDBJ whole genome shotgun (WGS) entry which is preliminary data.</text>
</comment>
<sequence length="193" mass="20475">MDEHASPSAPADTLDREGRHGTDRRSGRSRRTLAQALALALGLASGDDGRHAQSARPAAPSLGEGEPDSASWVLAGHASCVRRARRLVRDQLGLWGLRDRRGVADPLVAELVSEALRLAGGPVRLSLYLVDGTLRAEAEVENGARGGADGVERPALERLACCWGRVHTATGVAVWAEFPSVSRPCHARDTAPR</sequence>
<protein>
    <recommendedName>
        <fullName evidence="4">Histidine kinase</fullName>
    </recommendedName>
</protein>
<feature type="region of interest" description="Disordered" evidence="1">
    <location>
        <begin position="1"/>
        <end position="30"/>
    </location>
</feature>
<gene>
    <name evidence="2" type="ORF">ACFYXI_21035</name>
</gene>
<dbReference type="Proteomes" id="UP001602013">
    <property type="component" value="Unassembled WGS sequence"/>
</dbReference>
<reference evidence="2 3" key="1">
    <citation type="submission" date="2024-10" db="EMBL/GenBank/DDBJ databases">
        <title>The Natural Products Discovery Center: Release of the First 8490 Sequenced Strains for Exploring Actinobacteria Biosynthetic Diversity.</title>
        <authorList>
            <person name="Kalkreuter E."/>
            <person name="Kautsar S.A."/>
            <person name="Yang D."/>
            <person name="Bader C.D."/>
            <person name="Teijaro C.N."/>
            <person name="Fluegel L."/>
            <person name="Davis C.M."/>
            <person name="Simpson J.R."/>
            <person name="Lauterbach L."/>
            <person name="Steele A.D."/>
            <person name="Gui C."/>
            <person name="Meng S."/>
            <person name="Li G."/>
            <person name="Viehrig K."/>
            <person name="Ye F."/>
            <person name="Su P."/>
            <person name="Kiefer A.F."/>
            <person name="Nichols A."/>
            <person name="Cepeda A.J."/>
            <person name="Yan W."/>
            <person name="Fan B."/>
            <person name="Jiang Y."/>
            <person name="Adhikari A."/>
            <person name="Zheng C.-J."/>
            <person name="Schuster L."/>
            <person name="Cowan T.M."/>
            <person name="Smanski M.J."/>
            <person name="Chevrette M.G."/>
            <person name="De Carvalho L.P.S."/>
            <person name="Shen B."/>
        </authorList>
    </citation>
    <scope>NUCLEOTIDE SEQUENCE [LARGE SCALE GENOMIC DNA]</scope>
    <source>
        <strain evidence="2 3">NPDC002173</strain>
    </source>
</reference>
<keyword evidence="3" id="KW-1185">Reference proteome</keyword>
<proteinExistence type="predicted"/>
<accession>A0ABW6ST63</accession>
<feature type="region of interest" description="Disordered" evidence="1">
    <location>
        <begin position="45"/>
        <end position="68"/>
    </location>
</feature>
<evidence type="ECO:0000313" key="3">
    <source>
        <dbReference type="Proteomes" id="UP001602013"/>
    </source>
</evidence>
<name>A0ABW6ST63_9ACTN</name>